<evidence type="ECO:0000313" key="2">
    <source>
        <dbReference type="EMBL" id="MCC9629423.1"/>
    </source>
</evidence>
<evidence type="ECO:0008006" key="4">
    <source>
        <dbReference type="Google" id="ProtNLM"/>
    </source>
</evidence>
<dbReference type="PROSITE" id="PS51257">
    <property type="entry name" value="PROKAR_LIPOPROTEIN"/>
    <property type="match status" value="1"/>
</dbReference>
<evidence type="ECO:0000313" key="3">
    <source>
        <dbReference type="Proteomes" id="UP001139103"/>
    </source>
</evidence>
<comment type="caution">
    <text evidence="2">The sequence shown here is derived from an EMBL/GenBank/DDBJ whole genome shotgun (WGS) entry which is preliminary data.</text>
</comment>
<protein>
    <recommendedName>
        <fullName evidence="4">Carboxypeptidase regulatory-like domain-containing protein</fullName>
    </recommendedName>
</protein>
<feature type="chain" id="PRO_5040960724" description="Carboxypeptidase regulatory-like domain-containing protein" evidence="1">
    <location>
        <begin position="26"/>
        <end position="134"/>
    </location>
</feature>
<sequence>MITRFCVVGVLAAAAILLGSGCGSSEPPGFVAAGSVTYKGNPVPQGTILLSPDSSKGHSGPAVSSAIVNGSFDTKDAKQRLSSGAYRVRINGFDGNAKPDQELPYGKQIFAEYTTTIDVNDQNAGSLAIDVKTK</sequence>
<dbReference type="AlphaFoldDB" id="A0A9X1MLL9"/>
<name>A0A9X1MLL9_9BACT</name>
<gene>
    <name evidence="2" type="ORF">LOC68_13570</name>
</gene>
<keyword evidence="1" id="KW-0732">Signal</keyword>
<keyword evidence="3" id="KW-1185">Reference proteome</keyword>
<dbReference type="Proteomes" id="UP001139103">
    <property type="component" value="Unassembled WGS sequence"/>
</dbReference>
<accession>A0A9X1MLL9</accession>
<reference evidence="2" key="1">
    <citation type="submission" date="2021-11" db="EMBL/GenBank/DDBJ databases">
        <title>Genome sequence.</title>
        <authorList>
            <person name="Sun Q."/>
        </authorList>
    </citation>
    <scope>NUCLEOTIDE SEQUENCE</scope>
    <source>
        <strain evidence="2">JC732</strain>
    </source>
</reference>
<proteinExistence type="predicted"/>
<evidence type="ECO:0000256" key="1">
    <source>
        <dbReference type="SAM" id="SignalP"/>
    </source>
</evidence>
<dbReference type="EMBL" id="JAJKFT010000010">
    <property type="protein sequence ID" value="MCC9629423.1"/>
    <property type="molecule type" value="Genomic_DNA"/>
</dbReference>
<feature type="signal peptide" evidence="1">
    <location>
        <begin position="1"/>
        <end position="25"/>
    </location>
</feature>
<organism evidence="2 3">
    <name type="scientific">Blastopirellula sediminis</name>
    <dbReference type="NCBI Taxonomy" id="2894196"/>
    <lineage>
        <taxon>Bacteria</taxon>
        <taxon>Pseudomonadati</taxon>
        <taxon>Planctomycetota</taxon>
        <taxon>Planctomycetia</taxon>
        <taxon>Pirellulales</taxon>
        <taxon>Pirellulaceae</taxon>
        <taxon>Blastopirellula</taxon>
    </lineage>
</organism>
<dbReference type="RefSeq" id="WP_230219413.1">
    <property type="nucleotide sequence ID" value="NZ_JAJKFT010000010.1"/>
</dbReference>